<evidence type="ECO:0000313" key="1">
    <source>
        <dbReference type="EMBL" id="MBX55605.1"/>
    </source>
</evidence>
<reference evidence="1" key="1">
    <citation type="submission" date="2018-02" db="EMBL/GenBank/DDBJ databases">
        <title>Rhizophora mucronata_Transcriptome.</title>
        <authorList>
            <person name="Meera S.P."/>
            <person name="Sreeshan A."/>
            <person name="Augustine A."/>
        </authorList>
    </citation>
    <scope>NUCLEOTIDE SEQUENCE</scope>
    <source>
        <tissue evidence="1">Leaf</tissue>
    </source>
</reference>
<proteinExistence type="predicted"/>
<protein>
    <submittedName>
        <fullName evidence="1">Uncharacterized protein</fullName>
    </submittedName>
</protein>
<accession>A0A2P2PLS2</accession>
<name>A0A2P2PLS2_RHIMU</name>
<dbReference type="EMBL" id="GGEC01075121">
    <property type="protein sequence ID" value="MBX55605.1"/>
    <property type="molecule type" value="Transcribed_RNA"/>
</dbReference>
<dbReference type="AlphaFoldDB" id="A0A2P2PLS2"/>
<sequence length="128" mass="13503">MCTLSSRNTSAKCIISLSFSTSSHSFADSLFNSSTSVLSSPSSLANSSHTCSIAVLVIFSFPSSSTAFSSEVFVSASSWPSFLFKFSNLLLSFLSTSSSPATDSMAASTTFCSLLFHAAFSSAKHFIR</sequence>
<organism evidence="1">
    <name type="scientific">Rhizophora mucronata</name>
    <name type="common">Asiatic mangrove</name>
    <dbReference type="NCBI Taxonomy" id="61149"/>
    <lineage>
        <taxon>Eukaryota</taxon>
        <taxon>Viridiplantae</taxon>
        <taxon>Streptophyta</taxon>
        <taxon>Embryophyta</taxon>
        <taxon>Tracheophyta</taxon>
        <taxon>Spermatophyta</taxon>
        <taxon>Magnoliopsida</taxon>
        <taxon>eudicotyledons</taxon>
        <taxon>Gunneridae</taxon>
        <taxon>Pentapetalae</taxon>
        <taxon>rosids</taxon>
        <taxon>fabids</taxon>
        <taxon>Malpighiales</taxon>
        <taxon>Rhizophoraceae</taxon>
        <taxon>Rhizophora</taxon>
    </lineage>
</organism>